<comment type="caution">
    <text evidence="7">The sequence shown here is derived from an EMBL/GenBank/DDBJ whole genome shotgun (WGS) entry which is preliminary data.</text>
</comment>
<dbReference type="PANTHER" id="PTHR31719:SF179">
    <property type="entry name" value="OS08G0148400 PROTEIN"/>
    <property type="match status" value="1"/>
</dbReference>
<dbReference type="PANTHER" id="PTHR31719">
    <property type="entry name" value="NAC TRANSCRIPTION FACTOR 56"/>
    <property type="match status" value="1"/>
</dbReference>
<evidence type="ECO:0000256" key="2">
    <source>
        <dbReference type="ARBA" id="ARBA00023125"/>
    </source>
</evidence>
<proteinExistence type="predicted"/>
<evidence type="ECO:0000256" key="5">
    <source>
        <dbReference type="SAM" id="MobiDB-lite"/>
    </source>
</evidence>
<dbReference type="PROSITE" id="PS51005">
    <property type="entry name" value="NAC"/>
    <property type="match status" value="1"/>
</dbReference>
<evidence type="ECO:0000256" key="3">
    <source>
        <dbReference type="ARBA" id="ARBA00023163"/>
    </source>
</evidence>
<gene>
    <name evidence="7" type="ORF">FNV43_RR11457</name>
</gene>
<dbReference type="InterPro" id="IPR003441">
    <property type="entry name" value="NAC-dom"/>
</dbReference>
<dbReference type="GO" id="GO:0003677">
    <property type="term" value="F:DNA binding"/>
    <property type="evidence" value="ECO:0007669"/>
    <property type="project" value="UniProtKB-KW"/>
</dbReference>
<evidence type="ECO:0000313" key="8">
    <source>
        <dbReference type="Proteomes" id="UP000796880"/>
    </source>
</evidence>
<feature type="region of interest" description="Disordered" evidence="5">
    <location>
        <begin position="454"/>
        <end position="501"/>
    </location>
</feature>
<keyword evidence="8" id="KW-1185">Reference proteome</keyword>
<sequence>MAYPTRPNLLLCECGDVRLVKRGKLEVSKKGGGRAEQESKRHDSVGAKITASRYGECMSKAQPINTPRIVACGLDWRLRYWRPLPGSSAVSEIHADFDMNSDRVEKNCVLLIFGINITWQLGKASCCVPFQLNWVEMSPPADIGLFCSDEELIIILDRIITGSPLPGNVIRDVNPYHYKPANLPDNIWFFIHSKEKKDTHFGCWRTKGEACNLFSNSSITGWRSTLEFYEGQAPYEHKTGWVMQEYWITQNRLSEDNKAKEASSLCKVFLVGKQTKNHEKHQEAASGDMASHSTISLVQNAENDIGQSSSSRHQVIKDRQTGNLALEEIFPDYPEENVPEIDCLSRGDYLELLDLDNPASPSSSSDSSCLTMSSDECFDSLALQDLETENNNDMVQNDAGCKFSVSASIKPTEVLMHPASSGAVYKSSDVQVIGTDKSIPSSALRIRILDKNTLKSSSRSQKPDFRSEGTSSDSGKAAMPFSTHMAASEEERKASISRRKKPKKKYFCFMPF</sequence>
<accession>A0A8K0H6F0</accession>
<dbReference type="AlphaFoldDB" id="A0A8K0H6F0"/>
<keyword evidence="4" id="KW-0539">Nucleus</keyword>
<reference evidence="7" key="1">
    <citation type="submission" date="2020-03" db="EMBL/GenBank/DDBJ databases">
        <title>A high-quality chromosome-level genome assembly of a woody plant with both climbing and erect habits, Rhamnella rubrinervis.</title>
        <authorList>
            <person name="Lu Z."/>
            <person name="Yang Y."/>
            <person name="Zhu X."/>
            <person name="Sun Y."/>
        </authorList>
    </citation>
    <scope>NUCLEOTIDE SEQUENCE</scope>
    <source>
        <strain evidence="7">BYM</strain>
        <tissue evidence="7">Leaf</tissue>
    </source>
</reference>
<dbReference type="GO" id="GO:0006355">
    <property type="term" value="P:regulation of DNA-templated transcription"/>
    <property type="evidence" value="ECO:0007669"/>
    <property type="project" value="InterPro"/>
</dbReference>
<dbReference type="Gene3D" id="2.170.150.80">
    <property type="entry name" value="NAC domain"/>
    <property type="match status" value="1"/>
</dbReference>
<dbReference type="Pfam" id="PF02365">
    <property type="entry name" value="NAM"/>
    <property type="match status" value="1"/>
</dbReference>
<evidence type="ECO:0000313" key="7">
    <source>
        <dbReference type="EMBL" id="KAF3446278.1"/>
    </source>
</evidence>
<dbReference type="OrthoDB" id="1625833at2759"/>
<dbReference type="SUPFAM" id="SSF101941">
    <property type="entry name" value="NAC domain"/>
    <property type="match status" value="1"/>
</dbReference>
<keyword evidence="3" id="KW-0804">Transcription</keyword>
<organism evidence="7 8">
    <name type="scientific">Rhamnella rubrinervis</name>
    <dbReference type="NCBI Taxonomy" id="2594499"/>
    <lineage>
        <taxon>Eukaryota</taxon>
        <taxon>Viridiplantae</taxon>
        <taxon>Streptophyta</taxon>
        <taxon>Embryophyta</taxon>
        <taxon>Tracheophyta</taxon>
        <taxon>Spermatophyta</taxon>
        <taxon>Magnoliopsida</taxon>
        <taxon>eudicotyledons</taxon>
        <taxon>Gunneridae</taxon>
        <taxon>Pentapetalae</taxon>
        <taxon>rosids</taxon>
        <taxon>fabids</taxon>
        <taxon>Rosales</taxon>
        <taxon>Rhamnaceae</taxon>
        <taxon>rhamnoid group</taxon>
        <taxon>Rhamneae</taxon>
        <taxon>Rhamnella</taxon>
    </lineage>
</organism>
<keyword evidence="2" id="KW-0238">DNA-binding</keyword>
<evidence type="ECO:0000256" key="1">
    <source>
        <dbReference type="ARBA" id="ARBA00023015"/>
    </source>
</evidence>
<protein>
    <recommendedName>
        <fullName evidence="6">NAC domain-containing protein</fullName>
    </recommendedName>
</protein>
<keyword evidence="1" id="KW-0805">Transcription regulation</keyword>
<dbReference type="Proteomes" id="UP000796880">
    <property type="component" value="Unassembled WGS sequence"/>
</dbReference>
<name>A0A8K0H6F0_9ROSA</name>
<feature type="domain" description="NAC" evidence="6">
    <location>
        <begin position="139"/>
        <end position="271"/>
    </location>
</feature>
<evidence type="ECO:0000256" key="4">
    <source>
        <dbReference type="ARBA" id="ARBA00023242"/>
    </source>
</evidence>
<dbReference type="EMBL" id="VOIH02000005">
    <property type="protein sequence ID" value="KAF3446278.1"/>
    <property type="molecule type" value="Genomic_DNA"/>
</dbReference>
<dbReference type="InterPro" id="IPR036093">
    <property type="entry name" value="NAC_dom_sf"/>
</dbReference>
<evidence type="ECO:0000259" key="6">
    <source>
        <dbReference type="PROSITE" id="PS51005"/>
    </source>
</evidence>